<feature type="signal peptide" evidence="2">
    <location>
        <begin position="1"/>
        <end position="23"/>
    </location>
</feature>
<feature type="transmembrane region" description="Helical" evidence="1">
    <location>
        <begin position="100"/>
        <end position="119"/>
    </location>
</feature>
<organism evidence="3 4">
    <name type="scientific">Crassostrea virginica</name>
    <name type="common">Eastern oyster</name>
    <dbReference type="NCBI Taxonomy" id="6565"/>
    <lineage>
        <taxon>Eukaryota</taxon>
        <taxon>Metazoa</taxon>
        <taxon>Spiralia</taxon>
        <taxon>Lophotrochozoa</taxon>
        <taxon>Mollusca</taxon>
        <taxon>Bivalvia</taxon>
        <taxon>Autobranchia</taxon>
        <taxon>Pteriomorphia</taxon>
        <taxon>Ostreida</taxon>
        <taxon>Ostreoidea</taxon>
        <taxon>Ostreidae</taxon>
        <taxon>Crassostrea</taxon>
    </lineage>
</organism>
<accession>A0A8B8E337</accession>
<gene>
    <name evidence="4" type="primary">LOC111131412</name>
</gene>
<evidence type="ECO:0000256" key="2">
    <source>
        <dbReference type="SAM" id="SignalP"/>
    </source>
</evidence>
<keyword evidence="1" id="KW-1133">Transmembrane helix</keyword>
<dbReference type="Proteomes" id="UP000694844">
    <property type="component" value="Chromosome 4"/>
</dbReference>
<dbReference type="PROSITE" id="PS51257">
    <property type="entry name" value="PROKAR_LIPOPROTEIN"/>
    <property type="match status" value="1"/>
</dbReference>
<keyword evidence="2" id="KW-0732">Signal</keyword>
<protein>
    <submittedName>
        <fullName evidence="4">Glycine-rich protein-like</fullName>
    </submittedName>
</protein>
<feature type="chain" id="PRO_5034794412" evidence="2">
    <location>
        <begin position="24"/>
        <end position="133"/>
    </location>
</feature>
<proteinExistence type="predicted"/>
<keyword evidence="1" id="KW-0812">Transmembrane</keyword>
<dbReference type="GeneID" id="111131412"/>
<dbReference type="KEGG" id="cvn:111131412"/>
<dbReference type="AlphaFoldDB" id="A0A8B8E337"/>
<keyword evidence="1" id="KW-0472">Membrane</keyword>
<reference evidence="4" key="1">
    <citation type="submission" date="2025-08" db="UniProtKB">
        <authorList>
            <consortium name="RefSeq"/>
        </authorList>
    </citation>
    <scope>IDENTIFICATION</scope>
    <source>
        <tissue evidence="4">Whole sample</tissue>
    </source>
</reference>
<dbReference type="RefSeq" id="XP_022334630.1">
    <property type="nucleotide sequence ID" value="XM_022478922.1"/>
</dbReference>
<evidence type="ECO:0000256" key="1">
    <source>
        <dbReference type="SAM" id="Phobius"/>
    </source>
</evidence>
<keyword evidence="3" id="KW-1185">Reference proteome</keyword>
<sequence>MASSKSLAIRIATFAALVAVACAKGYGGNSNGYAAYYQPQPQVYAQVIPGRVQYYTTGTGVGFGGPSGSGSLSGGGGYGLNAGYGGMNNLSGAIGESGGLLISLLIILFIIMILPAIILPSLSSFSGDSDSYK</sequence>
<name>A0A8B8E337_CRAVI</name>
<evidence type="ECO:0000313" key="4">
    <source>
        <dbReference type="RefSeq" id="XP_022334630.1"/>
    </source>
</evidence>
<evidence type="ECO:0000313" key="3">
    <source>
        <dbReference type="Proteomes" id="UP000694844"/>
    </source>
</evidence>